<dbReference type="InterPro" id="IPR000889">
    <property type="entry name" value="Glutathione_peroxidase"/>
</dbReference>
<dbReference type="Pfam" id="PF00255">
    <property type="entry name" value="GSHPx"/>
    <property type="match status" value="1"/>
</dbReference>
<dbReference type="AlphaFoldDB" id="A0A1H4EI20"/>
<dbReference type="FunFam" id="3.40.30.10:FF:000010">
    <property type="entry name" value="Glutathione peroxidase"/>
    <property type="match status" value="1"/>
</dbReference>
<keyword evidence="8" id="KW-1185">Reference proteome</keyword>
<dbReference type="InterPro" id="IPR029759">
    <property type="entry name" value="GPX_AS"/>
</dbReference>
<dbReference type="RefSeq" id="WP_093045196.1">
    <property type="nucleotide sequence ID" value="NZ_FNQR01000009.1"/>
</dbReference>
<keyword evidence="3 5" id="KW-0560">Oxidoreductase</keyword>
<protein>
    <recommendedName>
        <fullName evidence="5">Glutathione peroxidase</fullName>
    </recommendedName>
</protein>
<comment type="similarity">
    <text evidence="1 5">Belongs to the glutathione peroxidase family.</text>
</comment>
<evidence type="ECO:0000313" key="8">
    <source>
        <dbReference type="Proteomes" id="UP000198584"/>
    </source>
</evidence>
<dbReference type="InterPro" id="IPR029760">
    <property type="entry name" value="GPX_CS"/>
</dbReference>
<evidence type="ECO:0000256" key="5">
    <source>
        <dbReference type="RuleBase" id="RU000499"/>
    </source>
</evidence>
<dbReference type="STRING" id="571932.SAMN05421743_10961"/>
<keyword evidence="2 5" id="KW-0575">Peroxidase</keyword>
<dbReference type="CDD" id="cd00340">
    <property type="entry name" value="GSH_Peroxidase"/>
    <property type="match status" value="1"/>
</dbReference>
<organism evidence="7 8">
    <name type="scientific">Thalassobacillus cyri</name>
    <dbReference type="NCBI Taxonomy" id="571932"/>
    <lineage>
        <taxon>Bacteria</taxon>
        <taxon>Bacillati</taxon>
        <taxon>Bacillota</taxon>
        <taxon>Bacilli</taxon>
        <taxon>Bacillales</taxon>
        <taxon>Bacillaceae</taxon>
        <taxon>Thalassobacillus</taxon>
    </lineage>
</organism>
<dbReference type="PANTHER" id="PTHR11592:SF78">
    <property type="entry name" value="GLUTATHIONE PEROXIDASE"/>
    <property type="match status" value="1"/>
</dbReference>
<dbReference type="PRINTS" id="PR01011">
    <property type="entry name" value="GLUTPROXDASE"/>
</dbReference>
<dbReference type="PROSITE" id="PS00460">
    <property type="entry name" value="GLUTATHIONE_PEROXID_1"/>
    <property type="match status" value="1"/>
</dbReference>
<dbReference type="GO" id="GO:0004601">
    <property type="term" value="F:peroxidase activity"/>
    <property type="evidence" value="ECO:0007669"/>
    <property type="project" value="UniProtKB-KW"/>
</dbReference>
<dbReference type="PIRSF" id="PIRSF000303">
    <property type="entry name" value="Glutathion_perox"/>
    <property type="match status" value="1"/>
</dbReference>
<feature type="domain" description="Thioredoxin" evidence="6">
    <location>
        <begin position="1"/>
        <end position="159"/>
    </location>
</feature>
<evidence type="ECO:0000256" key="4">
    <source>
        <dbReference type="PIRSR" id="PIRSR000303-1"/>
    </source>
</evidence>
<evidence type="ECO:0000313" key="7">
    <source>
        <dbReference type="EMBL" id="SEA84220.1"/>
    </source>
</evidence>
<name>A0A1H4EI20_9BACI</name>
<dbReference type="EMBL" id="FNQR01000009">
    <property type="protein sequence ID" value="SEA84220.1"/>
    <property type="molecule type" value="Genomic_DNA"/>
</dbReference>
<evidence type="ECO:0000256" key="3">
    <source>
        <dbReference type="ARBA" id="ARBA00023002"/>
    </source>
</evidence>
<feature type="active site" evidence="4">
    <location>
        <position position="36"/>
    </location>
</feature>
<dbReference type="GO" id="GO:0034599">
    <property type="term" value="P:cellular response to oxidative stress"/>
    <property type="evidence" value="ECO:0007669"/>
    <property type="project" value="TreeGrafter"/>
</dbReference>
<dbReference type="PANTHER" id="PTHR11592">
    <property type="entry name" value="GLUTATHIONE PEROXIDASE"/>
    <property type="match status" value="1"/>
</dbReference>
<evidence type="ECO:0000256" key="2">
    <source>
        <dbReference type="ARBA" id="ARBA00022559"/>
    </source>
</evidence>
<evidence type="ECO:0000256" key="1">
    <source>
        <dbReference type="ARBA" id="ARBA00006926"/>
    </source>
</evidence>
<dbReference type="OrthoDB" id="9789406at2"/>
<evidence type="ECO:0000259" key="6">
    <source>
        <dbReference type="PROSITE" id="PS51352"/>
    </source>
</evidence>
<proteinExistence type="inferred from homology"/>
<dbReference type="Gene3D" id="3.40.30.10">
    <property type="entry name" value="Glutaredoxin"/>
    <property type="match status" value="1"/>
</dbReference>
<reference evidence="7 8" key="1">
    <citation type="submission" date="2016-10" db="EMBL/GenBank/DDBJ databases">
        <authorList>
            <person name="de Groot N.N."/>
        </authorList>
    </citation>
    <scope>NUCLEOTIDE SEQUENCE [LARGE SCALE GENOMIC DNA]</scope>
    <source>
        <strain evidence="7 8">CCM7597</strain>
    </source>
</reference>
<dbReference type="Proteomes" id="UP000198584">
    <property type="component" value="Unassembled WGS sequence"/>
</dbReference>
<dbReference type="PROSITE" id="PS51352">
    <property type="entry name" value="THIOREDOXIN_2"/>
    <property type="match status" value="1"/>
</dbReference>
<sequence length="160" mass="18232">MSNVHEFSAQTITGEDKKLADYKGKVLLIVNTASKCGFTPQYEGLQKLYESYKDQGFEVLGFPSNQFMNQEPGSDQDIQEFCKVNYVVSFPMFSKVDVKGKDAHPLFKHLVKEAPGMISDQVKWNFTKFLVDQDGTVINRYAPKTKPESIEEDIQKLLNH</sequence>
<accession>A0A1H4EI20</accession>
<dbReference type="InterPro" id="IPR036249">
    <property type="entry name" value="Thioredoxin-like_sf"/>
</dbReference>
<dbReference type="PROSITE" id="PS00763">
    <property type="entry name" value="GLUTATHIONE_PEROXID_2"/>
    <property type="match status" value="1"/>
</dbReference>
<dbReference type="InterPro" id="IPR013766">
    <property type="entry name" value="Thioredoxin_domain"/>
</dbReference>
<gene>
    <name evidence="7" type="ORF">SAMN05421743_10961</name>
</gene>
<dbReference type="PROSITE" id="PS51355">
    <property type="entry name" value="GLUTATHIONE_PEROXID_3"/>
    <property type="match status" value="1"/>
</dbReference>
<dbReference type="SUPFAM" id="SSF52833">
    <property type="entry name" value="Thioredoxin-like"/>
    <property type="match status" value="1"/>
</dbReference>